<keyword evidence="3" id="KW-0732">Signal</keyword>
<evidence type="ECO:0008006" key="10">
    <source>
        <dbReference type="Google" id="ProtNLM"/>
    </source>
</evidence>
<evidence type="ECO:0000313" key="8">
    <source>
        <dbReference type="EMBL" id="GKX61605.1"/>
    </source>
</evidence>
<sequence>MKLIPQDTQSLPKDRESVFYFSATAIPATKQPTEQSQDTAKLSIATRLVIKLFYRPQGLTMSYEQAVSQLQFTASPQGTCFINPTPYYITVNKAWSNGVPLSNISGLMLAPKSAQLIKSTIKSKQINLQAINDYGGITQHYQYSIVSGEKTCRFVD</sequence>
<dbReference type="SUPFAM" id="SSF49354">
    <property type="entry name" value="PapD-like"/>
    <property type="match status" value="1"/>
</dbReference>
<name>A0ABQ5LDA7_9GAMM</name>
<reference evidence="8" key="1">
    <citation type="submission" date="2022-06" db="EMBL/GenBank/DDBJ databases">
        <title>Draft genome sequences of Pragia fontium str. JCM24417.</title>
        <authorList>
            <person name="Wakabayashi Y."/>
            <person name="Kojima K."/>
        </authorList>
    </citation>
    <scope>NUCLEOTIDE SEQUENCE</scope>
    <source>
        <strain evidence="8">JCM 24417</strain>
    </source>
</reference>
<dbReference type="InterPro" id="IPR001829">
    <property type="entry name" value="Pili_assmbl_chaperone_bac"/>
</dbReference>
<dbReference type="PANTHER" id="PTHR30251:SF2">
    <property type="entry name" value="FIMBRIAL CHAPERONE YADV-RELATED"/>
    <property type="match status" value="1"/>
</dbReference>
<dbReference type="InterPro" id="IPR016148">
    <property type="entry name" value="Pili_assmbl_chaperone_C"/>
</dbReference>
<dbReference type="PRINTS" id="PR00969">
    <property type="entry name" value="CHAPERONPILI"/>
</dbReference>
<evidence type="ECO:0000256" key="5">
    <source>
        <dbReference type="ARBA" id="ARBA00023186"/>
    </source>
</evidence>
<dbReference type="Pfam" id="PF00345">
    <property type="entry name" value="PapD_N"/>
    <property type="match status" value="1"/>
</dbReference>
<evidence type="ECO:0000256" key="4">
    <source>
        <dbReference type="ARBA" id="ARBA00022764"/>
    </source>
</evidence>
<dbReference type="Proteomes" id="UP001059610">
    <property type="component" value="Unassembled WGS sequence"/>
</dbReference>
<dbReference type="Pfam" id="PF02753">
    <property type="entry name" value="PapD_C"/>
    <property type="match status" value="1"/>
</dbReference>
<organism evidence="8 9">
    <name type="scientific">Pragia fontium</name>
    <dbReference type="NCBI Taxonomy" id="82985"/>
    <lineage>
        <taxon>Bacteria</taxon>
        <taxon>Pseudomonadati</taxon>
        <taxon>Pseudomonadota</taxon>
        <taxon>Gammaproteobacteria</taxon>
        <taxon>Enterobacterales</taxon>
        <taxon>Budviciaceae</taxon>
        <taxon>Pragia</taxon>
    </lineage>
</organism>
<dbReference type="InterPro" id="IPR016147">
    <property type="entry name" value="Pili_assmbl_chaperone_N"/>
</dbReference>
<gene>
    <name evidence="8" type="ORF">SOASR032_01740</name>
</gene>
<accession>A0ABQ5LDA7</accession>
<evidence type="ECO:0000256" key="1">
    <source>
        <dbReference type="ARBA" id="ARBA00004418"/>
    </source>
</evidence>
<dbReference type="InterPro" id="IPR050643">
    <property type="entry name" value="Periplasmic_pilus_chap"/>
</dbReference>
<feature type="domain" description="Pili assembly chaperone C-terminal" evidence="7">
    <location>
        <begin position="83"/>
        <end position="138"/>
    </location>
</feature>
<comment type="similarity">
    <text evidence="2">Belongs to the periplasmic pilus chaperone family.</text>
</comment>
<evidence type="ECO:0000259" key="6">
    <source>
        <dbReference type="Pfam" id="PF00345"/>
    </source>
</evidence>
<dbReference type="InterPro" id="IPR013783">
    <property type="entry name" value="Ig-like_fold"/>
</dbReference>
<dbReference type="InterPro" id="IPR036316">
    <property type="entry name" value="Pili_assmbl_chap_C_dom_sf"/>
</dbReference>
<keyword evidence="5" id="KW-0143">Chaperone</keyword>
<feature type="domain" description="Pili assembly chaperone N-terminal" evidence="6">
    <location>
        <begin position="4"/>
        <end position="59"/>
    </location>
</feature>
<keyword evidence="9" id="KW-1185">Reference proteome</keyword>
<keyword evidence="4" id="KW-0574">Periplasm</keyword>
<dbReference type="SUPFAM" id="SSF49584">
    <property type="entry name" value="Periplasmic chaperone C-domain"/>
    <property type="match status" value="1"/>
</dbReference>
<evidence type="ECO:0000313" key="9">
    <source>
        <dbReference type="Proteomes" id="UP001059610"/>
    </source>
</evidence>
<protein>
    <recommendedName>
        <fullName evidence="10">Fimbrial chaperone protein</fullName>
    </recommendedName>
</protein>
<dbReference type="InterPro" id="IPR008962">
    <property type="entry name" value="PapD-like_sf"/>
</dbReference>
<comment type="caution">
    <text evidence="8">The sequence shown here is derived from an EMBL/GenBank/DDBJ whole genome shotgun (WGS) entry which is preliminary data.</text>
</comment>
<proteinExistence type="inferred from homology"/>
<evidence type="ECO:0000256" key="3">
    <source>
        <dbReference type="ARBA" id="ARBA00022729"/>
    </source>
</evidence>
<evidence type="ECO:0000259" key="7">
    <source>
        <dbReference type="Pfam" id="PF02753"/>
    </source>
</evidence>
<dbReference type="PANTHER" id="PTHR30251">
    <property type="entry name" value="PILUS ASSEMBLY CHAPERONE"/>
    <property type="match status" value="1"/>
</dbReference>
<dbReference type="Gene3D" id="2.60.40.10">
    <property type="entry name" value="Immunoglobulins"/>
    <property type="match status" value="2"/>
</dbReference>
<comment type="subcellular location">
    <subcellularLocation>
        <location evidence="1">Periplasm</location>
    </subcellularLocation>
</comment>
<dbReference type="EMBL" id="BRLJ01000001">
    <property type="protein sequence ID" value="GKX61605.1"/>
    <property type="molecule type" value="Genomic_DNA"/>
</dbReference>
<evidence type="ECO:0000256" key="2">
    <source>
        <dbReference type="ARBA" id="ARBA00007399"/>
    </source>
</evidence>